<dbReference type="InterPro" id="IPR047216">
    <property type="entry name" value="Endonuclease_DUF559_bact"/>
</dbReference>
<dbReference type="SUPFAM" id="SSF52980">
    <property type="entry name" value="Restriction endonuclease-like"/>
    <property type="match status" value="1"/>
</dbReference>
<dbReference type="PANTHER" id="PTHR38590">
    <property type="entry name" value="BLL0828 PROTEIN"/>
    <property type="match status" value="1"/>
</dbReference>
<dbReference type="PANTHER" id="PTHR38590:SF1">
    <property type="entry name" value="BLL0828 PROTEIN"/>
    <property type="match status" value="1"/>
</dbReference>
<proteinExistence type="predicted"/>
<dbReference type="RefSeq" id="WP_197919817.1">
    <property type="nucleotide sequence ID" value="NZ_CAWPTA010000006.1"/>
</dbReference>
<dbReference type="Proteomes" id="UP000602442">
    <property type="component" value="Unassembled WGS sequence"/>
</dbReference>
<dbReference type="Pfam" id="PF04480">
    <property type="entry name" value="DUF559"/>
    <property type="match status" value="1"/>
</dbReference>
<dbReference type="Gene3D" id="3.40.960.10">
    <property type="entry name" value="VSR Endonuclease"/>
    <property type="match status" value="1"/>
</dbReference>
<dbReference type="InterPro" id="IPR011335">
    <property type="entry name" value="Restrct_endonuc-II-like"/>
</dbReference>
<reference evidence="2 3" key="1">
    <citation type="submission" date="2020-11" db="EMBL/GenBank/DDBJ databases">
        <title>Erythrobacter sediminis sp. nov., a marine bacterium from a tidal flat of Garorim Bay.</title>
        <authorList>
            <person name="Kim D."/>
            <person name="Yoo Y."/>
            <person name="Kim J.-J."/>
        </authorList>
    </citation>
    <scope>NUCLEOTIDE SEQUENCE [LARGE SCALE GENOMIC DNA]</scope>
    <source>
        <strain evidence="2 3">JGD-13</strain>
    </source>
</reference>
<dbReference type="InterPro" id="IPR007569">
    <property type="entry name" value="DUF559"/>
</dbReference>
<sequence length="120" mass="14107">MPEWNPRNTNRARTLRNAAPPAERTLWQHLSRKQLGVKFSRQMPVGPYFADFLCRDLKLVVECDGESHDLRPDHDARRDAFMQAEGYTVLRFANEDVRHNTEGVLHMIREEVERLKPKPK</sequence>
<dbReference type="CDD" id="cd01038">
    <property type="entry name" value="Endonuclease_DUF559"/>
    <property type="match status" value="1"/>
</dbReference>
<protein>
    <submittedName>
        <fullName evidence="2">DUF559 domain-containing protein</fullName>
    </submittedName>
</protein>
<comment type="caution">
    <text evidence="2">The sequence shown here is derived from an EMBL/GenBank/DDBJ whole genome shotgun (WGS) entry which is preliminary data.</text>
</comment>
<evidence type="ECO:0000259" key="1">
    <source>
        <dbReference type="Pfam" id="PF04480"/>
    </source>
</evidence>
<name>A0ABS0MZI6_9SPHN</name>
<evidence type="ECO:0000313" key="3">
    <source>
        <dbReference type="Proteomes" id="UP000602442"/>
    </source>
</evidence>
<gene>
    <name evidence="2" type="ORF">I5L03_00835</name>
</gene>
<dbReference type="EMBL" id="JAEANY010000001">
    <property type="protein sequence ID" value="MBH5321124.1"/>
    <property type="molecule type" value="Genomic_DNA"/>
</dbReference>
<evidence type="ECO:0000313" key="2">
    <source>
        <dbReference type="EMBL" id="MBH5321124.1"/>
    </source>
</evidence>
<feature type="domain" description="DUF559" evidence="1">
    <location>
        <begin position="8"/>
        <end position="112"/>
    </location>
</feature>
<keyword evidence="3" id="KW-1185">Reference proteome</keyword>
<organism evidence="2 3">
    <name type="scientific">Aurantiacibacter sediminis</name>
    <dbReference type="NCBI Taxonomy" id="2793064"/>
    <lineage>
        <taxon>Bacteria</taxon>
        <taxon>Pseudomonadati</taxon>
        <taxon>Pseudomonadota</taxon>
        <taxon>Alphaproteobacteria</taxon>
        <taxon>Sphingomonadales</taxon>
        <taxon>Erythrobacteraceae</taxon>
        <taxon>Aurantiacibacter</taxon>
    </lineage>
</organism>
<accession>A0ABS0MZI6</accession>